<dbReference type="PANTHER" id="PTHR10063:SF0">
    <property type="entry name" value="TUBERIN"/>
    <property type="match status" value="1"/>
</dbReference>
<dbReference type="PRINTS" id="PR01431">
    <property type="entry name" value="TUBERIN"/>
</dbReference>
<reference evidence="1" key="1">
    <citation type="submission" date="2020-04" db="EMBL/GenBank/DDBJ databases">
        <authorList>
            <person name="Alioto T."/>
            <person name="Alioto T."/>
            <person name="Gomez Garrido J."/>
        </authorList>
    </citation>
    <scope>NUCLEOTIDE SEQUENCE</scope>
    <source>
        <strain evidence="1">A484AB</strain>
    </source>
</reference>
<dbReference type="GO" id="GO:0051726">
    <property type="term" value="P:regulation of cell cycle"/>
    <property type="evidence" value="ECO:0007669"/>
    <property type="project" value="TreeGrafter"/>
</dbReference>
<dbReference type="InterPro" id="IPR024584">
    <property type="entry name" value="Tuberin_N"/>
</dbReference>
<accession>A0A6S7I415</accession>
<dbReference type="InterPro" id="IPR003913">
    <property type="entry name" value="Tuberin"/>
</dbReference>
<proteinExistence type="predicted"/>
<dbReference type="GO" id="GO:0051898">
    <property type="term" value="P:negative regulation of phosphatidylinositol 3-kinase/protein kinase B signal transduction"/>
    <property type="evidence" value="ECO:0007669"/>
    <property type="project" value="TreeGrafter"/>
</dbReference>
<dbReference type="Pfam" id="PF11864">
    <property type="entry name" value="DUF3384"/>
    <property type="match status" value="1"/>
</dbReference>
<feature type="non-terminal residue" evidence="1">
    <location>
        <position position="1"/>
    </location>
</feature>
<dbReference type="GO" id="GO:0033596">
    <property type="term" value="C:TSC1-TSC2 complex"/>
    <property type="evidence" value="ECO:0007669"/>
    <property type="project" value="InterPro"/>
</dbReference>
<gene>
    <name evidence="1" type="ORF">PACLA_8A022615</name>
</gene>
<dbReference type="GO" id="GO:0046627">
    <property type="term" value="P:negative regulation of insulin receptor signaling pathway"/>
    <property type="evidence" value="ECO:0007669"/>
    <property type="project" value="TreeGrafter"/>
</dbReference>
<dbReference type="InterPro" id="IPR027107">
    <property type="entry name" value="Tuberin/Ral-act_asu"/>
</dbReference>
<protein>
    <submittedName>
        <fullName evidence="1">Tuberin-like</fullName>
    </submittedName>
</protein>
<dbReference type="Proteomes" id="UP001152795">
    <property type="component" value="Unassembled WGS sequence"/>
</dbReference>
<evidence type="ECO:0000313" key="2">
    <source>
        <dbReference type="Proteomes" id="UP001152795"/>
    </source>
</evidence>
<name>A0A6S7I415_PARCT</name>
<comment type="caution">
    <text evidence="1">The sequence shown here is derived from an EMBL/GenBank/DDBJ whole genome shotgun (WGS) entry which is preliminary data.</text>
</comment>
<dbReference type="GO" id="GO:0005634">
    <property type="term" value="C:nucleus"/>
    <property type="evidence" value="ECO:0007669"/>
    <property type="project" value="InterPro"/>
</dbReference>
<dbReference type="GO" id="GO:0030178">
    <property type="term" value="P:negative regulation of Wnt signaling pathway"/>
    <property type="evidence" value="ECO:0007669"/>
    <property type="project" value="TreeGrafter"/>
</dbReference>
<dbReference type="PANTHER" id="PTHR10063">
    <property type="entry name" value="TUBERIN"/>
    <property type="match status" value="1"/>
</dbReference>
<dbReference type="EMBL" id="CACRXK020007512">
    <property type="protein sequence ID" value="CAB4012446.1"/>
    <property type="molecule type" value="Genomic_DNA"/>
</dbReference>
<organism evidence="1 2">
    <name type="scientific">Paramuricea clavata</name>
    <name type="common">Red gorgonian</name>
    <name type="synonym">Violescent sea-whip</name>
    <dbReference type="NCBI Taxonomy" id="317549"/>
    <lineage>
        <taxon>Eukaryota</taxon>
        <taxon>Metazoa</taxon>
        <taxon>Cnidaria</taxon>
        <taxon>Anthozoa</taxon>
        <taxon>Octocorallia</taxon>
        <taxon>Malacalcyonacea</taxon>
        <taxon>Plexauridae</taxon>
        <taxon>Paramuricea</taxon>
    </lineage>
</organism>
<evidence type="ECO:0000313" key="1">
    <source>
        <dbReference type="EMBL" id="CAB4012446.1"/>
    </source>
</evidence>
<dbReference type="SUPFAM" id="SSF48371">
    <property type="entry name" value="ARM repeat"/>
    <property type="match status" value="1"/>
</dbReference>
<feature type="non-terminal residue" evidence="1">
    <location>
        <position position="573"/>
    </location>
</feature>
<dbReference type="OrthoDB" id="5797019at2759"/>
<dbReference type="GO" id="GO:0005096">
    <property type="term" value="F:GTPase activator activity"/>
    <property type="evidence" value="ECO:0007669"/>
    <property type="project" value="InterPro"/>
</dbReference>
<dbReference type="InterPro" id="IPR016024">
    <property type="entry name" value="ARM-type_fold"/>
</dbReference>
<sequence>VYECVTVYDWKGRIFLPPIVVEEPVECDELLKEVHPESGNSQSSRARVLKELCEVVAAKQLEEHAVEALWLAVKDLLQPENPADVRHITLQFLTSLVTGQYGSLKLLRAHFFKVIEAHNVPDDLMHRLLFLKALTLEGKDILFFEEQIGPFLLSLMPSVVFGEKLDTFFPLLRNFIRYNSSYLDEDVVSGLVKQTCQISTTTDKEKEVEQSLAILDAVVRYSSLPSSALYSFLVAVCNTVNVEQFCEPSWRLMRHLLGTHLGHNGVLTMCCILEDSNNWNKFSLLRGAIFFVGMCLWGSKRVTSLLHKPIAVLPSFYKVLSCDNESVICEVTLSMQRLVKKYGMKQHDTAWESILDIASALQEYVERHPSCTSVSENFHVLLSYIEELHEKHEFYGSADKLFAIVAKCTKKRPESSVILLVSHRAQSLHPYCDNWFENIKDLVDRYFKCEERTAIRIKVLDVLCNILGTFSPLYEEEILENSVLPYLDHIAKDRDIAVRIRAVQLLVDVIEGSDSQKVCDVLNIIEKIARCPVDPLKRYVRPSQHGSSKEQPQDEKVLRDIKEAVLGLVRLFK</sequence>
<keyword evidence="2" id="KW-1185">Reference proteome</keyword>
<dbReference type="GO" id="GO:0032007">
    <property type="term" value="P:negative regulation of TOR signaling"/>
    <property type="evidence" value="ECO:0007669"/>
    <property type="project" value="InterPro"/>
</dbReference>
<dbReference type="AlphaFoldDB" id="A0A6S7I415"/>